<evidence type="ECO:0000256" key="2">
    <source>
        <dbReference type="ARBA" id="ARBA00013139"/>
    </source>
</evidence>
<dbReference type="GO" id="GO:0004049">
    <property type="term" value="F:anthranilate synthase activity"/>
    <property type="evidence" value="ECO:0007669"/>
    <property type="project" value="TreeGrafter"/>
</dbReference>
<keyword evidence="9" id="KW-1185">Reference proteome</keyword>
<evidence type="ECO:0000256" key="1">
    <source>
        <dbReference type="ARBA" id="ARBA00005970"/>
    </source>
</evidence>
<dbReference type="InterPro" id="IPR029062">
    <property type="entry name" value="Class_I_gatase-like"/>
</dbReference>
<dbReference type="Proteomes" id="UP000326979">
    <property type="component" value="Unassembled WGS sequence"/>
</dbReference>
<proteinExistence type="inferred from homology"/>
<dbReference type="GO" id="GO:0000162">
    <property type="term" value="P:L-tryptophan biosynthetic process"/>
    <property type="evidence" value="ECO:0007669"/>
    <property type="project" value="TreeGrafter"/>
</dbReference>
<dbReference type="CDD" id="cd01743">
    <property type="entry name" value="GATase1_Anthranilate_Synthase"/>
    <property type="match status" value="1"/>
</dbReference>
<gene>
    <name evidence="8" type="ORF">FNH04_45185</name>
</gene>
<dbReference type="PANTHER" id="PTHR43418">
    <property type="entry name" value="MULTIFUNCTIONAL TRYPTOPHAN BIOSYNTHESIS PROTEIN-RELATED"/>
    <property type="match status" value="1"/>
</dbReference>
<dbReference type="RefSeq" id="WP_322725700.1">
    <property type="nucleotide sequence ID" value="NZ_VJZE01000814.1"/>
</dbReference>
<sequence length="206" mass="22831">MKTLLIDNYDSYTYNLFQLIAEVNGEEPVVVLNDTPSGDIPDLRDFDNVVVSPGPGHPAEPRDFGIAARIIARADVPVLGVCLGHQGIAVGERADVVPAPEPRHGYLSTVRHDGRDLFHGLPQNFTAVRYHSLAVSEPLPETLEATAWSEDGVVMGLRHRTRPVWGVQFHPESVLTDYGHRMLVNFRNLTAERAPRLRTKNTKVTP</sequence>
<organism evidence="8 9">
    <name type="scientific">Streptomyces phyllanthi</name>
    <dbReference type="NCBI Taxonomy" id="1803180"/>
    <lineage>
        <taxon>Bacteria</taxon>
        <taxon>Bacillati</taxon>
        <taxon>Actinomycetota</taxon>
        <taxon>Actinomycetes</taxon>
        <taxon>Kitasatosporales</taxon>
        <taxon>Streptomycetaceae</taxon>
        <taxon>Streptomyces</taxon>
    </lineage>
</organism>
<evidence type="ECO:0000256" key="6">
    <source>
        <dbReference type="ARBA" id="ARBA00083979"/>
    </source>
</evidence>
<dbReference type="InterPro" id="IPR006221">
    <property type="entry name" value="TrpG/PapA_dom"/>
</dbReference>
<reference evidence="8 9" key="1">
    <citation type="submission" date="2019-07" db="EMBL/GenBank/DDBJ databases">
        <title>New species of Amycolatopsis and Streptomyces.</title>
        <authorList>
            <person name="Duangmal K."/>
            <person name="Teo W.F.A."/>
            <person name="Lipun K."/>
        </authorList>
    </citation>
    <scope>NUCLEOTIDE SEQUENCE [LARGE SCALE GENOMIC DNA]</scope>
    <source>
        <strain evidence="8 9">TISTR 2346</strain>
    </source>
</reference>
<keyword evidence="3" id="KW-0315">Glutamine amidotransferase</keyword>
<dbReference type="FunFam" id="3.40.50.880:FF:000003">
    <property type="entry name" value="Anthranilate synthase component II"/>
    <property type="match status" value="1"/>
</dbReference>
<feature type="non-terminal residue" evidence="8">
    <location>
        <position position="206"/>
    </location>
</feature>
<evidence type="ECO:0000256" key="4">
    <source>
        <dbReference type="ARBA" id="ARBA00052789"/>
    </source>
</evidence>
<comment type="caution">
    <text evidence="8">The sequence shown here is derived from an EMBL/GenBank/DDBJ whole genome shotgun (WGS) entry which is preliminary data.</text>
</comment>
<dbReference type="EC" id="2.6.1.85" evidence="2"/>
<feature type="domain" description="Glutamine amidotransferase" evidence="7">
    <location>
        <begin position="4"/>
        <end position="186"/>
    </location>
</feature>
<name>A0A5N8WHZ4_9ACTN</name>
<accession>A0A5N8WHZ4</accession>
<evidence type="ECO:0000256" key="5">
    <source>
        <dbReference type="ARBA" id="ARBA00072983"/>
    </source>
</evidence>
<evidence type="ECO:0000313" key="9">
    <source>
        <dbReference type="Proteomes" id="UP000326979"/>
    </source>
</evidence>
<evidence type="ECO:0000259" key="7">
    <source>
        <dbReference type="Pfam" id="PF00117"/>
    </source>
</evidence>
<comment type="similarity">
    <text evidence="1">In the C-terminal section; belongs to the anthranilate synthase component I family.</text>
</comment>
<dbReference type="InterPro" id="IPR017926">
    <property type="entry name" value="GATASE"/>
</dbReference>
<dbReference type="PROSITE" id="PS51273">
    <property type="entry name" value="GATASE_TYPE_1"/>
    <property type="match status" value="1"/>
</dbReference>
<dbReference type="NCBIfam" id="TIGR00566">
    <property type="entry name" value="trpG_papA"/>
    <property type="match status" value="1"/>
</dbReference>
<dbReference type="AlphaFoldDB" id="A0A5N8WHZ4"/>
<comment type="catalytic activity">
    <reaction evidence="4">
        <text>chorismate + L-glutamine = 4-amino-4-deoxychorismate + L-glutamate</text>
        <dbReference type="Rhea" id="RHEA:11672"/>
        <dbReference type="ChEBI" id="CHEBI:29748"/>
        <dbReference type="ChEBI" id="CHEBI:29985"/>
        <dbReference type="ChEBI" id="CHEBI:58359"/>
        <dbReference type="ChEBI" id="CHEBI:58406"/>
        <dbReference type="EC" id="2.6.1.85"/>
    </reaction>
    <physiologicalReaction direction="left-to-right" evidence="4">
        <dbReference type="Rhea" id="RHEA:11673"/>
    </physiologicalReaction>
</comment>
<dbReference type="PRINTS" id="PR00097">
    <property type="entry name" value="ANTSNTHASEII"/>
</dbReference>
<dbReference type="InterPro" id="IPR050472">
    <property type="entry name" value="Anth_synth/Amidotransfase"/>
</dbReference>
<evidence type="ECO:0000256" key="3">
    <source>
        <dbReference type="ARBA" id="ARBA00022962"/>
    </source>
</evidence>
<dbReference type="PRINTS" id="PR00099">
    <property type="entry name" value="CPSGATASE"/>
</dbReference>
<dbReference type="PRINTS" id="PR00096">
    <property type="entry name" value="GATASE"/>
</dbReference>
<dbReference type="PANTHER" id="PTHR43418:SF4">
    <property type="entry name" value="MULTIFUNCTIONAL TRYPTOPHAN BIOSYNTHESIS PROTEIN"/>
    <property type="match status" value="1"/>
</dbReference>
<dbReference type="SUPFAM" id="SSF52317">
    <property type="entry name" value="Class I glutamine amidotransferase-like"/>
    <property type="match status" value="1"/>
</dbReference>
<dbReference type="GO" id="GO:0005829">
    <property type="term" value="C:cytosol"/>
    <property type="evidence" value="ECO:0007669"/>
    <property type="project" value="TreeGrafter"/>
</dbReference>
<dbReference type="Pfam" id="PF00117">
    <property type="entry name" value="GATase"/>
    <property type="match status" value="1"/>
</dbReference>
<dbReference type="Gene3D" id="3.40.50.880">
    <property type="match status" value="1"/>
</dbReference>
<protein>
    <recommendedName>
        <fullName evidence="5">Aminodeoxychorismate synthase</fullName>
        <ecNumber evidence="2">2.6.1.85</ecNumber>
    </recommendedName>
    <alternativeName>
        <fullName evidence="6">4-amino-4-deoxychorismate synthase</fullName>
    </alternativeName>
</protein>
<evidence type="ECO:0000313" key="8">
    <source>
        <dbReference type="EMBL" id="MPY46837.1"/>
    </source>
</evidence>
<dbReference type="EMBL" id="VJZE01000814">
    <property type="protein sequence ID" value="MPY46837.1"/>
    <property type="molecule type" value="Genomic_DNA"/>
</dbReference>
<dbReference type="GO" id="GO:0046820">
    <property type="term" value="F:4-amino-4-deoxychorismate synthase activity"/>
    <property type="evidence" value="ECO:0007669"/>
    <property type="project" value="UniProtKB-EC"/>
</dbReference>